<dbReference type="Proteomes" id="UP000765509">
    <property type="component" value="Unassembled WGS sequence"/>
</dbReference>
<dbReference type="Pfam" id="PF17921">
    <property type="entry name" value="Integrase_H2C2"/>
    <property type="match status" value="1"/>
</dbReference>
<feature type="domain" description="Integrase catalytic" evidence="2">
    <location>
        <begin position="118"/>
        <end position="288"/>
    </location>
</feature>
<dbReference type="Gene3D" id="1.10.340.70">
    <property type="match status" value="1"/>
</dbReference>
<dbReference type="EMBL" id="AVOT02107863">
    <property type="protein sequence ID" value="MBW0580578.1"/>
    <property type="molecule type" value="Genomic_DNA"/>
</dbReference>
<dbReference type="SUPFAM" id="SSF53098">
    <property type="entry name" value="Ribonuclease H-like"/>
    <property type="match status" value="1"/>
</dbReference>
<evidence type="ECO:0000259" key="2">
    <source>
        <dbReference type="PROSITE" id="PS50994"/>
    </source>
</evidence>
<evidence type="ECO:0000313" key="3">
    <source>
        <dbReference type="EMBL" id="MBW0580578.1"/>
    </source>
</evidence>
<dbReference type="InterPro" id="IPR012337">
    <property type="entry name" value="RNaseH-like_sf"/>
</dbReference>
<dbReference type="PANTHER" id="PTHR37984:SF5">
    <property type="entry name" value="PROTEIN NYNRIN-LIKE"/>
    <property type="match status" value="1"/>
</dbReference>
<dbReference type="Pfam" id="PF00665">
    <property type="entry name" value="rve"/>
    <property type="match status" value="1"/>
</dbReference>
<dbReference type="InterPro" id="IPR041588">
    <property type="entry name" value="Integrase_H2C2"/>
</dbReference>
<comment type="caution">
    <text evidence="3">The sequence shown here is derived from an EMBL/GenBank/DDBJ whole genome shotgun (WGS) entry which is preliminary data.</text>
</comment>
<dbReference type="PANTHER" id="PTHR37984">
    <property type="entry name" value="PROTEIN CBG26694"/>
    <property type="match status" value="1"/>
</dbReference>
<evidence type="ECO:0000256" key="1">
    <source>
        <dbReference type="ARBA" id="ARBA00022884"/>
    </source>
</evidence>
<dbReference type="InterPro" id="IPR050951">
    <property type="entry name" value="Retrovirus_Pol_polyprotein"/>
</dbReference>
<dbReference type="InterPro" id="IPR001584">
    <property type="entry name" value="Integrase_cat-core"/>
</dbReference>
<keyword evidence="1" id="KW-0694">RNA-binding</keyword>
<protein>
    <recommendedName>
        <fullName evidence="2">Integrase catalytic domain-containing protein</fullName>
    </recommendedName>
</protein>
<dbReference type="GO" id="GO:0005634">
    <property type="term" value="C:nucleus"/>
    <property type="evidence" value="ECO:0007669"/>
    <property type="project" value="UniProtKB-ARBA"/>
</dbReference>
<name>A0A9Q3Q070_9BASI</name>
<gene>
    <name evidence="3" type="ORF">O181_120293</name>
</gene>
<dbReference type="Gene3D" id="3.30.420.10">
    <property type="entry name" value="Ribonuclease H-like superfamily/Ribonuclease H"/>
    <property type="match status" value="1"/>
</dbReference>
<reference evidence="3" key="1">
    <citation type="submission" date="2021-03" db="EMBL/GenBank/DDBJ databases">
        <title>Draft genome sequence of rust myrtle Austropuccinia psidii MF-1, a brazilian biotype.</title>
        <authorList>
            <person name="Quecine M.C."/>
            <person name="Pachon D.M.R."/>
            <person name="Bonatelli M.L."/>
            <person name="Correr F.H."/>
            <person name="Franceschini L.M."/>
            <person name="Leite T.F."/>
            <person name="Margarido G.R.A."/>
            <person name="Almeida C.A."/>
            <person name="Ferrarezi J.A."/>
            <person name="Labate C.A."/>
        </authorList>
    </citation>
    <scope>NUCLEOTIDE SEQUENCE</scope>
    <source>
        <strain evidence="3">MF-1</strain>
    </source>
</reference>
<keyword evidence="4" id="KW-1185">Reference proteome</keyword>
<dbReference type="GO" id="GO:0003723">
    <property type="term" value="F:RNA binding"/>
    <property type="evidence" value="ECO:0007669"/>
    <property type="project" value="UniProtKB-KW"/>
</dbReference>
<accession>A0A9Q3Q070</accession>
<dbReference type="InterPro" id="IPR036397">
    <property type="entry name" value="RNaseH_sf"/>
</dbReference>
<dbReference type="GO" id="GO:0015074">
    <property type="term" value="P:DNA integration"/>
    <property type="evidence" value="ECO:0007669"/>
    <property type="project" value="InterPro"/>
</dbReference>
<dbReference type="PROSITE" id="PS50994">
    <property type="entry name" value="INTEGRASE"/>
    <property type="match status" value="1"/>
</dbReference>
<organism evidence="3 4">
    <name type="scientific">Austropuccinia psidii MF-1</name>
    <dbReference type="NCBI Taxonomy" id="1389203"/>
    <lineage>
        <taxon>Eukaryota</taxon>
        <taxon>Fungi</taxon>
        <taxon>Dikarya</taxon>
        <taxon>Basidiomycota</taxon>
        <taxon>Pucciniomycotina</taxon>
        <taxon>Pucciniomycetes</taxon>
        <taxon>Pucciniales</taxon>
        <taxon>Sphaerophragmiaceae</taxon>
        <taxon>Austropuccinia</taxon>
    </lineage>
</organism>
<dbReference type="AlphaFoldDB" id="A0A9Q3Q070"/>
<evidence type="ECO:0000313" key="4">
    <source>
        <dbReference type="Proteomes" id="UP000765509"/>
    </source>
</evidence>
<sequence length="431" mass="49633">MKDCKDPSLSSKLDETWKKAYDEGRFHLLDGILYHRAKHTCFMALTDRSLINTILHECHDSVAAGHLSEDGTLERVKTCSWWPNWKKDVAEYFQTCVRCQKANRATGKKFGMMIQIQEPKYPWEIVLMDWVTGVPPGGDRSYNACLVLVDRYSKTPMFLPCHKDDTAMDTAIMIWNKVISHTGLFQNIISDRDPKFTSALWKNLHNLFGTKLSFSTAYHPQTDGLAERMIQTLEDMIRRFCAYGLEFKDSDGFTHDWYTLIPALYLAYQTSIHSSTGKTQAILEKGWDSRLPYDTLKKDLVDIPPTASSFKRILDKARHNANRCMQGTKILKDSFAGPFIIKALHGPNSVQLELTGELMNKHPAFPVSLIKTYTSSDKELFPLRNKPPLEIPPLEEGEEKKIVKVLKERRTRNKKGREYLLRYRNSTQEDE</sequence>
<dbReference type="OrthoDB" id="2595244at2759"/>
<proteinExistence type="predicted"/>